<dbReference type="Gene3D" id="2.60.40.10">
    <property type="entry name" value="Immunoglobulins"/>
    <property type="match status" value="1"/>
</dbReference>
<evidence type="ECO:0000256" key="1">
    <source>
        <dbReference type="ARBA" id="ARBA00022737"/>
    </source>
</evidence>
<accession>A0ABY2D2Z1</accession>
<keyword evidence="4" id="KW-1185">Reference proteome</keyword>
<reference evidence="3 4" key="1">
    <citation type="submission" date="2019-03" db="EMBL/GenBank/DDBJ databases">
        <title>Halomonas marinisediminis sp. nov., a moderately halophilic bacterium isolated from the Bohai Gulf.</title>
        <authorList>
            <person name="Ji X."/>
        </authorList>
    </citation>
    <scope>NUCLEOTIDE SEQUENCE [LARGE SCALE GENOMIC DNA]</scope>
    <source>
        <strain evidence="3 4">204</strain>
    </source>
</reference>
<feature type="domain" description="HYR" evidence="2">
    <location>
        <begin position="1"/>
        <end position="65"/>
    </location>
</feature>
<organism evidence="3 4">
    <name type="scientific">Halomonas marinisediminis</name>
    <dbReference type="NCBI Taxonomy" id="2546095"/>
    <lineage>
        <taxon>Bacteria</taxon>
        <taxon>Pseudomonadati</taxon>
        <taxon>Pseudomonadota</taxon>
        <taxon>Gammaproteobacteria</taxon>
        <taxon>Oceanospirillales</taxon>
        <taxon>Halomonadaceae</taxon>
        <taxon>Halomonas</taxon>
    </lineage>
</organism>
<sequence>MSADASCVATSVALGAPTTADNCGVASVTNDAPATFPLGETTVTWIVTDNAGLTATCTQTVTVNDTTPPTITCPADMTNIPVDSGTCAAVVNYTAPIGTD</sequence>
<keyword evidence="1" id="KW-0677">Repeat</keyword>
<dbReference type="PROSITE" id="PS50825">
    <property type="entry name" value="HYR"/>
    <property type="match status" value="1"/>
</dbReference>
<evidence type="ECO:0000313" key="4">
    <source>
        <dbReference type="Proteomes" id="UP000294823"/>
    </source>
</evidence>
<name>A0ABY2D2Z1_9GAMM</name>
<dbReference type="InterPro" id="IPR003410">
    <property type="entry name" value="HYR_dom"/>
</dbReference>
<feature type="non-terminal residue" evidence="3">
    <location>
        <position position="100"/>
    </location>
</feature>
<dbReference type="PANTHER" id="PTHR24273:SF32">
    <property type="entry name" value="HYALIN"/>
    <property type="match status" value="1"/>
</dbReference>
<evidence type="ECO:0000259" key="2">
    <source>
        <dbReference type="PROSITE" id="PS50825"/>
    </source>
</evidence>
<protein>
    <submittedName>
        <fullName evidence="3">HYR domain-containing protein</fullName>
    </submittedName>
</protein>
<dbReference type="PANTHER" id="PTHR24273">
    <property type="entry name" value="FI04643P-RELATED"/>
    <property type="match status" value="1"/>
</dbReference>
<dbReference type="InterPro" id="IPR013783">
    <property type="entry name" value="Ig-like_fold"/>
</dbReference>
<comment type="caution">
    <text evidence="3">The sequence shown here is derived from an EMBL/GenBank/DDBJ whole genome shotgun (WGS) entry which is preliminary data.</text>
</comment>
<proteinExistence type="predicted"/>
<evidence type="ECO:0000313" key="3">
    <source>
        <dbReference type="EMBL" id="TDA89846.1"/>
    </source>
</evidence>
<dbReference type="EMBL" id="SLTR01000230">
    <property type="protein sequence ID" value="TDA89846.1"/>
    <property type="molecule type" value="Genomic_DNA"/>
</dbReference>
<gene>
    <name evidence="3" type="ORF">E0702_16490</name>
</gene>
<dbReference type="Pfam" id="PF02494">
    <property type="entry name" value="HYR"/>
    <property type="match status" value="1"/>
</dbReference>
<dbReference type="Proteomes" id="UP000294823">
    <property type="component" value="Unassembled WGS sequence"/>
</dbReference>